<protein>
    <submittedName>
        <fullName evidence="2">2-dehydro-3-deoxygalactonokinase</fullName>
    </submittedName>
</protein>
<dbReference type="RefSeq" id="WP_379594209.1">
    <property type="nucleotide sequence ID" value="NZ_JBHRTN010000004.1"/>
</dbReference>
<sequence>MKKAGDGHRPSRLTLASASDRMPRKTIEDIVPANASRAPGQAALIALDWGTSSLRGFLLDAAGTVLEQRASPHGITNLPEPGEAGFEAAFSGLCGEWRGQHPGVPVVACGMVGSAQGWKEAPYANCPADARLLASKAAEIRARDGSRILVAPGLTCREADMPDVMRGEEIQVAGALFTHPQLAEHSLLVMPGTHSKWVTVEGGRITRFASHMTGEVFAVLRRHSILGRLMPEEAAPPDTARAAFSRGLAMGADGGPGLLHQIFATRTLGLTDELPGAALGDFLSGLLIGHEVAAGLRGRAQLDAPIALIGELALCERYAEALSQRGVSAAAMLGNTAPAGLFHFATAAGLLAAAPEITA</sequence>
<dbReference type="EMBL" id="JBHRTN010000004">
    <property type="protein sequence ID" value="MFC3124069.1"/>
    <property type="molecule type" value="Genomic_DNA"/>
</dbReference>
<dbReference type="InterPro" id="IPR007729">
    <property type="entry name" value="DGOK"/>
</dbReference>
<reference evidence="3" key="1">
    <citation type="journal article" date="2019" name="Int. J. Syst. Evol. Microbiol.">
        <title>The Global Catalogue of Microorganisms (GCM) 10K type strain sequencing project: providing services to taxonomists for standard genome sequencing and annotation.</title>
        <authorList>
            <consortium name="The Broad Institute Genomics Platform"/>
            <consortium name="The Broad Institute Genome Sequencing Center for Infectious Disease"/>
            <person name="Wu L."/>
            <person name="Ma J."/>
        </authorList>
    </citation>
    <scope>NUCLEOTIDE SEQUENCE [LARGE SCALE GENOMIC DNA]</scope>
    <source>
        <strain evidence="3">KCTC 52094</strain>
    </source>
</reference>
<evidence type="ECO:0000256" key="1">
    <source>
        <dbReference type="SAM" id="MobiDB-lite"/>
    </source>
</evidence>
<evidence type="ECO:0000313" key="2">
    <source>
        <dbReference type="EMBL" id="MFC3124069.1"/>
    </source>
</evidence>
<dbReference type="CDD" id="cd24012">
    <property type="entry name" value="ASKHA_NBD_KDGal-kinase"/>
    <property type="match status" value="1"/>
</dbReference>
<proteinExistence type="predicted"/>
<dbReference type="Gene3D" id="3.30.420.310">
    <property type="entry name" value="2-keto-3-deoxy-galactonokinase, C-terminal domain"/>
    <property type="match status" value="1"/>
</dbReference>
<dbReference type="Gene3D" id="3.30.420.300">
    <property type="entry name" value="2-keto-3-deoxy-galactonokinase, substrate binding domain"/>
    <property type="match status" value="1"/>
</dbReference>
<accession>A0ABV7FUN1</accession>
<comment type="caution">
    <text evidence="2">The sequence shown here is derived from an EMBL/GenBank/DDBJ whole genome shotgun (WGS) entry which is preliminary data.</text>
</comment>
<dbReference type="Proteomes" id="UP001595593">
    <property type="component" value="Unassembled WGS sequence"/>
</dbReference>
<dbReference type="Pfam" id="PF05035">
    <property type="entry name" value="DGOK"/>
    <property type="match status" value="1"/>
</dbReference>
<dbReference type="InterPro" id="IPR042258">
    <property type="entry name" value="DGOK_N"/>
</dbReference>
<feature type="region of interest" description="Disordered" evidence="1">
    <location>
        <begin position="1"/>
        <end position="21"/>
    </location>
</feature>
<dbReference type="InterPro" id="IPR042257">
    <property type="entry name" value="DGOK_C"/>
</dbReference>
<evidence type="ECO:0000313" key="3">
    <source>
        <dbReference type="Proteomes" id="UP001595593"/>
    </source>
</evidence>
<keyword evidence="3" id="KW-1185">Reference proteome</keyword>
<name>A0ABV7FUN1_9PROT</name>
<organism evidence="2 3">
    <name type="scientific">Teichococcus globiformis</name>
    <dbReference type="NCBI Taxonomy" id="2307229"/>
    <lineage>
        <taxon>Bacteria</taxon>
        <taxon>Pseudomonadati</taxon>
        <taxon>Pseudomonadota</taxon>
        <taxon>Alphaproteobacteria</taxon>
        <taxon>Acetobacterales</taxon>
        <taxon>Roseomonadaceae</taxon>
        <taxon>Roseomonas</taxon>
    </lineage>
</organism>
<gene>
    <name evidence="2" type="ORF">ACFOD4_03260</name>
</gene>